<proteinExistence type="predicted"/>
<name>A0ACC7NWQ4_9BACL</name>
<evidence type="ECO:0000313" key="2">
    <source>
        <dbReference type="Proteomes" id="UP001631969"/>
    </source>
</evidence>
<reference evidence="1" key="1">
    <citation type="submission" date="2024-12" db="EMBL/GenBank/DDBJ databases">
        <authorList>
            <person name="Wu N."/>
        </authorList>
    </citation>
    <scope>NUCLEOTIDE SEQUENCE</scope>
    <source>
        <strain evidence="1">P15</strain>
    </source>
</reference>
<dbReference type="EMBL" id="JBJURJ010000006">
    <property type="protein sequence ID" value="MFM9328822.1"/>
    <property type="molecule type" value="Genomic_DNA"/>
</dbReference>
<sequence length="1572" mass="165197">MQMWRKRAVSVVLSSVLTIGAAVPALAAEFPYVLAPVTGGSGGSGGQTAPDELSMKLIGRYTAPGGSTAAEIVSYNKETMKAYVINGKEISLDIVDLGGLQHRDTVTGEVYALTAEKRVYLEDLGLGITKSTHDMTSVAVSPSGEYVALAVPAVDRTLKGKLLLLDQNGSLIKEFGAGYLPDMVTFTPDGQKILSANEGEPNSDYSFDPEGSVTLVDLSNGISSAVAEQISLDLPDDVFGDNVRLFPKGKAPTNSTERAQDLEPEYIAVDSSGSYAYVSMQENNAIATLNLETRKIEKVSGLGVKDHSLSGNGLDASDKDNAIHIAKWPVLGMYMPDGMSLFQKDGKTYLVTANEGDAREYGDYAEEKRIKDIAAQVKLNRSLYKGYTDAEWDELQLNLQSILTDNKQLGRLNVTNSVYTVTGATYYEGLYAFGARSFSIWDAANIAAGPVFDSGSQLETIIAQRLPAYFNASNDNVNLDDRSDNKGPEPEDAEIGVINGKTYAFIGLERIGGVMAYNVTDPAQAGFAGYVNSRDFSDKVKGDSGPEGLQFVAAEDSPTGKPLLLVGNEVSGTVAVFEITPNVPGNGNFPLTVLHTNDTHANIDSTSSPDNVLRRVTATKQAKASSPNPLLLDAGDVFAGTLYFNEYEGQADLEFMNLMQYDAMTFGNHEFDKGSKALSNFIQHAQFPFVSANVDFSADVLLKGYVQSSIGHPAESGKIYPAIIKDIGGQQVGIFGLTTVDTANISSPGAVTFQDPEEKAKSTVAMLEQQGINKIIAVSHLGYDEDRKIAAKVEGIDIIVGGHSHTKLDAAIVDNTHSEPKLIVQTGERAQNLGKLQVEFDKDGKLLYVEADETGKLKNTDNTNNTLIAIDQKNGSEYVFAADPEAASILAKYKPKVDELNKKVVGHSGVDLYGAVAVGSNPRTVRTKETAIGNLVVDGMLYEAKQAGIKADMALQNGGGIRTNLKAGDITQGAVQEILPFNNDVVVLELTGQEIRDGLENGVSKAPSEYGGFPHVAGMKFTFDSSKPANQRVTSVSVKTDSGYVPLDLKKTYNLATNIFTAKGGDAYASFGKAYNEGRVNFMYSEQYPFKPDYEVFIQYLKVLGELTASNTGVEGRIVDVKGLNTSDPDDDDDESSPGTPAAGGSTTPPATTAPDPGVQVEAGVVSGGVELKPETKDLKTETAADGTSVNSLTLAADSFSKALTAAGAGKTIIILPEVEGSVKVVLPVSGLTGSTQGTVLIRTADKSYDLPLSVVKPSELAAALGTAAGDIRIEVVIGEVAGAAKAAVEAAAAKSGAVLLAEAVSYTVTAQAGGKHVELNHFGSTYVSRTLTVPGTVDPSSATAVVFDPAGGSMSFVPAVFGTADGKTVVTMKRNSNSIYGVVKPSAAAFADLSGHWSRPDVELLAAKLVIDGQAPGRFAPDAQVTRGEFAALLVRALGLAPDASSASGVKDLNSTEWYAGALGAAVKAGLLDGFEDGTLRGGANITRAQMAVMMSRALKAAGKSAPSGATAVFADEGKILAWAADAVDAGVAAGLVEGTSGNRFAPEAQATRAEAAAMLKRLLKFADFIN</sequence>
<dbReference type="Proteomes" id="UP001631969">
    <property type="component" value="Unassembled WGS sequence"/>
</dbReference>
<accession>A0ACC7NWQ4</accession>
<comment type="caution">
    <text evidence="1">The sequence shown here is derived from an EMBL/GenBank/DDBJ whole genome shotgun (WGS) entry which is preliminary data.</text>
</comment>
<organism evidence="1 2">
    <name type="scientific">Paenibacillus mesotrionivorans</name>
    <dbReference type="NCBI Taxonomy" id="3160968"/>
    <lineage>
        <taxon>Bacteria</taxon>
        <taxon>Bacillati</taxon>
        <taxon>Bacillota</taxon>
        <taxon>Bacilli</taxon>
        <taxon>Bacillales</taxon>
        <taxon>Paenibacillaceae</taxon>
        <taxon>Paenibacillus</taxon>
    </lineage>
</organism>
<protein>
    <submittedName>
        <fullName evidence="1">Choice-of-anchor I family protein</fullName>
    </submittedName>
</protein>
<keyword evidence="2" id="KW-1185">Reference proteome</keyword>
<evidence type="ECO:0000313" key="1">
    <source>
        <dbReference type="EMBL" id="MFM9328822.1"/>
    </source>
</evidence>
<gene>
    <name evidence="1" type="ORF">ACI1P1_11020</name>
</gene>